<name>A0A7X8C2L6_9LACT</name>
<dbReference type="AlphaFoldDB" id="A0A7X8C2L6"/>
<dbReference type="SUPFAM" id="SSF53187">
    <property type="entry name" value="Zn-dependent exopeptidases"/>
    <property type="match status" value="1"/>
</dbReference>
<dbReference type="Proteomes" id="UP000541058">
    <property type="component" value="Unassembled WGS sequence"/>
</dbReference>
<dbReference type="GO" id="GO:0016787">
    <property type="term" value="F:hydrolase activity"/>
    <property type="evidence" value="ECO:0007669"/>
    <property type="project" value="UniProtKB-KW"/>
</dbReference>
<organism evidence="1 2">
    <name type="scientific">Globicatella sulfidifaciens</name>
    <dbReference type="NCBI Taxonomy" id="136093"/>
    <lineage>
        <taxon>Bacteria</taxon>
        <taxon>Bacillati</taxon>
        <taxon>Bacillota</taxon>
        <taxon>Bacilli</taxon>
        <taxon>Lactobacillales</taxon>
        <taxon>Aerococcaceae</taxon>
        <taxon>Globicatella</taxon>
    </lineage>
</organism>
<comment type="caution">
    <text evidence="1">The sequence shown here is derived from an EMBL/GenBank/DDBJ whole genome shotgun (WGS) entry which is preliminary data.</text>
</comment>
<dbReference type="EMBL" id="JAAYSM010000094">
    <property type="protein sequence ID" value="NLJ17808.1"/>
    <property type="molecule type" value="Genomic_DNA"/>
</dbReference>
<dbReference type="Gene3D" id="3.40.630.10">
    <property type="entry name" value="Zn peptidases"/>
    <property type="match status" value="1"/>
</dbReference>
<accession>A0A7X8C2L6</accession>
<reference evidence="1 2" key="1">
    <citation type="journal article" date="2020" name="Biotechnol. Biofuels">
        <title>New insights from the biogas microbiome by comprehensive genome-resolved metagenomics of nearly 1600 species originating from multiple anaerobic digesters.</title>
        <authorList>
            <person name="Campanaro S."/>
            <person name="Treu L."/>
            <person name="Rodriguez-R L.M."/>
            <person name="Kovalovszki A."/>
            <person name="Ziels R.M."/>
            <person name="Maus I."/>
            <person name="Zhu X."/>
            <person name="Kougias P.G."/>
            <person name="Basile A."/>
            <person name="Luo G."/>
            <person name="Schluter A."/>
            <person name="Konstantinidis K.T."/>
            <person name="Angelidaki I."/>
        </authorList>
    </citation>
    <scope>NUCLEOTIDE SEQUENCE [LARGE SCALE GENOMIC DNA]</scope>
    <source>
        <strain evidence="1">AS23ysBPME_34</strain>
    </source>
</reference>
<gene>
    <name evidence="1" type="ORF">GX355_03000</name>
</gene>
<keyword evidence="1" id="KW-0378">Hydrolase</keyword>
<proteinExistence type="predicted"/>
<evidence type="ECO:0000313" key="1">
    <source>
        <dbReference type="EMBL" id="NLJ17808.1"/>
    </source>
</evidence>
<evidence type="ECO:0000313" key="2">
    <source>
        <dbReference type="Proteomes" id="UP000541058"/>
    </source>
</evidence>
<protein>
    <submittedName>
        <fullName evidence="1">Amidohydrolase</fullName>
    </submittedName>
</protein>
<feature type="non-terminal residue" evidence="1">
    <location>
        <position position="57"/>
    </location>
</feature>
<sequence>MLKDKLFTLLEEKEEQMIQDRRWLHEHPELSFEEKETSEYIAKFYEGKDCQVERNIG</sequence>